<reference evidence="1" key="1">
    <citation type="journal article" date="2014" name="Front. Microbiol.">
        <title>High frequency of phylogenetically diverse reductive dehalogenase-homologous genes in deep subseafloor sedimentary metagenomes.</title>
        <authorList>
            <person name="Kawai M."/>
            <person name="Futagami T."/>
            <person name="Toyoda A."/>
            <person name="Takaki Y."/>
            <person name="Nishi S."/>
            <person name="Hori S."/>
            <person name="Arai W."/>
            <person name="Tsubouchi T."/>
            <person name="Morono Y."/>
            <person name="Uchiyama I."/>
            <person name="Ito T."/>
            <person name="Fujiyama A."/>
            <person name="Inagaki F."/>
            <person name="Takami H."/>
        </authorList>
    </citation>
    <scope>NUCLEOTIDE SEQUENCE</scope>
    <source>
        <strain evidence="1">Expedition CK06-06</strain>
    </source>
</reference>
<protein>
    <recommendedName>
        <fullName evidence="2">Sortilin N-terminal domain-containing protein</fullName>
    </recommendedName>
</protein>
<dbReference type="AlphaFoldDB" id="X0VCC4"/>
<dbReference type="CDD" id="cd15482">
    <property type="entry name" value="Sialidase_non-viral"/>
    <property type="match status" value="1"/>
</dbReference>
<dbReference type="InterPro" id="IPR036278">
    <property type="entry name" value="Sialidase_sf"/>
</dbReference>
<dbReference type="PANTHER" id="PTHR43739">
    <property type="entry name" value="XYLOGLUCANASE (EUROFUNG)"/>
    <property type="match status" value="1"/>
</dbReference>
<sequence>NLGDDEWTGVTDIVVDPRDSDRIYAATWQHHRNVAAYMGSGPKSAIYRSDDGGQTWKKLSDGLPEGSMGKIGLAISFQQPDVVYAAIELNRRTGGIYRSTDRGNSWEKRSDTVAGGTGPHYYQELYASPHQFDRLYLMDVYMQVSVDGGSTFNKVKSRYRHCDSHALAFKSSDPDYIMVGVDGGIYESFDGAENWHYIENLPVTQFYKVAVDDDEPFYNIYGGTQDNGTQGGPSRTDNVHGIQNSDWRLVLDWDGHQPATEPGNPDIIYAER</sequence>
<accession>X0VCC4</accession>
<dbReference type="SUPFAM" id="SSF50939">
    <property type="entry name" value="Sialidases"/>
    <property type="match status" value="1"/>
</dbReference>
<feature type="non-terminal residue" evidence="1">
    <location>
        <position position="1"/>
    </location>
</feature>
<organism evidence="1">
    <name type="scientific">marine sediment metagenome</name>
    <dbReference type="NCBI Taxonomy" id="412755"/>
    <lineage>
        <taxon>unclassified sequences</taxon>
        <taxon>metagenomes</taxon>
        <taxon>ecological metagenomes</taxon>
    </lineage>
</organism>
<evidence type="ECO:0008006" key="2">
    <source>
        <dbReference type="Google" id="ProtNLM"/>
    </source>
</evidence>
<feature type="non-terminal residue" evidence="1">
    <location>
        <position position="272"/>
    </location>
</feature>
<dbReference type="EMBL" id="BARS01021899">
    <property type="protein sequence ID" value="GAG08932.1"/>
    <property type="molecule type" value="Genomic_DNA"/>
</dbReference>
<evidence type="ECO:0000313" key="1">
    <source>
        <dbReference type="EMBL" id="GAG08932.1"/>
    </source>
</evidence>
<dbReference type="Gene3D" id="2.130.10.10">
    <property type="entry name" value="YVTN repeat-like/Quinoprotein amine dehydrogenase"/>
    <property type="match status" value="2"/>
</dbReference>
<dbReference type="GO" id="GO:0010411">
    <property type="term" value="P:xyloglucan metabolic process"/>
    <property type="evidence" value="ECO:0007669"/>
    <property type="project" value="TreeGrafter"/>
</dbReference>
<name>X0VCC4_9ZZZZ</name>
<dbReference type="InterPro" id="IPR015943">
    <property type="entry name" value="WD40/YVTN_repeat-like_dom_sf"/>
</dbReference>
<proteinExistence type="predicted"/>
<dbReference type="InterPro" id="IPR052025">
    <property type="entry name" value="Xyloglucanase_GH74"/>
</dbReference>
<gene>
    <name evidence="1" type="ORF">S01H1_35093</name>
</gene>
<dbReference type="PANTHER" id="PTHR43739:SF5">
    <property type="entry name" value="EXO-ALPHA-SIALIDASE"/>
    <property type="match status" value="1"/>
</dbReference>
<comment type="caution">
    <text evidence="1">The sequence shown here is derived from an EMBL/GenBank/DDBJ whole genome shotgun (WGS) entry which is preliminary data.</text>
</comment>